<keyword evidence="3" id="KW-1185">Reference proteome</keyword>
<dbReference type="Pfam" id="PF18029">
    <property type="entry name" value="Glyoxalase_6"/>
    <property type="match status" value="1"/>
</dbReference>
<dbReference type="EMBL" id="VDUX01000002">
    <property type="protein sequence ID" value="TXL61971.1"/>
    <property type="molecule type" value="Genomic_DNA"/>
</dbReference>
<evidence type="ECO:0000313" key="3">
    <source>
        <dbReference type="Proteomes" id="UP000321571"/>
    </source>
</evidence>
<protein>
    <submittedName>
        <fullName evidence="2">VOC family protein</fullName>
    </submittedName>
</protein>
<sequence length="200" mass="21863">MPLVTFAGIRMHVNDLAVVEQFWAPTLGSALEQTVRTEVVTEPYTVKNRVHLDVFDASLAPYEGLELVNEPGRFPWTTFHAPEGDDFCVFVVDSPGEYRLKAVEVDCVDAEVSARWWQGVLGGELSVDDEDCWSITGLPGVPFEGLDFAAVPEPKTVPNRVRWEVRLAGGTVDDLVAAGATVLSETDLADPEGNEFCLVP</sequence>
<organism evidence="2 3">
    <name type="scientific">Aeromicrobium terrae</name>
    <dbReference type="NCBI Taxonomy" id="2498846"/>
    <lineage>
        <taxon>Bacteria</taxon>
        <taxon>Bacillati</taxon>
        <taxon>Actinomycetota</taxon>
        <taxon>Actinomycetes</taxon>
        <taxon>Propionibacteriales</taxon>
        <taxon>Nocardioidaceae</taxon>
        <taxon>Aeromicrobium</taxon>
    </lineage>
</organism>
<dbReference type="Proteomes" id="UP000321571">
    <property type="component" value="Unassembled WGS sequence"/>
</dbReference>
<accession>A0A5C8NMB8</accession>
<dbReference type="SUPFAM" id="SSF54593">
    <property type="entry name" value="Glyoxalase/Bleomycin resistance protein/Dihydroxybiphenyl dioxygenase"/>
    <property type="match status" value="1"/>
</dbReference>
<dbReference type="InterPro" id="IPR029068">
    <property type="entry name" value="Glyas_Bleomycin-R_OHBP_Dase"/>
</dbReference>
<reference evidence="2 3" key="1">
    <citation type="submission" date="2019-06" db="EMBL/GenBank/DDBJ databases">
        <title>Aeromicrobium sp. nov., isolated from a maize field.</title>
        <authorList>
            <person name="Lin S.-Y."/>
            <person name="Tsai C.-F."/>
            <person name="Young C.-C."/>
        </authorList>
    </citation>
    <scope>NUCLEOTIDE SEQUENCE [LARGE SCALE GENOMIC DNA]</scope>
    <source>
        <strain evidence="2 3">CC-CFT486</strain>
    </source>
</reference>
<name>A0A5C8NMB8_9ACTN</name>
<proteinExistence type="predicted"/>
<dbReference type="AlphaFoldDB" id="A0A5C8NMB8"/>
<feature type="domain" description="Glyoxalase-like" evidence="1">
    <location>
        <begin position="103"/>
        <end position="199"/>
    </location>
</feature>
<evidence type="ECO:0000259" key="1">
    <source>
        <dbReference type="Pfam" id="PF18029"/>
    </source>
</evidence>
<dbReference type="Gene3D" id="3.10.180.10">
    <property type="entry name" value="2,3-Dihydroxybiphenyl 1,2-Dioxygenase, domain 1"/>
    <property type="match status" value="1"/>
</dbReference>
<gene>
    <name evidence="2" type="ORF">FHP06_04455</name>
</gene>
<dbReference type="OrthoDB" id="3212826at2"/>
<dbReference type="RefSeq" id="WP_147684198.1">
    <property type="nucleotide sequence ID" value="NZ_VDUX01000002.1"/>
</dbReference>
<comment type="caution">
    <text evidence="2">The sequence shown here is derived from an EMBL/GenBank/DDBJ whole genome shotgun (WGS) entry which is preliminary data.</text>
</comment>
<dbReference type="PANTHER" id="PTHR35908:SF1">
    <property type="entry name" value="CONSERVED PROTEIN"/>
    <property type="match status" value="1"/>
</dbReference>
<dbReference type="InterPro" id="IPR041581">
    <property type="entry name" value="Glyoxalase_6"/>
</dbReference>
<evidence type="ECO:0000313" key="2">
    <source>
        <dbReference type="EMBL" id="TXL61971.1"/>
    </source>
</evidence>
<dbReference type="PANTHER" id="PTHR35908">
    <property type="entry name" value="HYPOTHETICAL FUSION PROTEIN"/>
    <property type="match status" value="1"/>
</dbReference>